<evidence type="ECO:0000313" key="2">
    <source>
        <dbReference type="Proteomes" id="UP001060085"/>
    </source>
</evidence>
<reference evidence="2" key="1">
    <citation type="journal article" date="2023" name="Nat. Plants">
        <title>Single-cell RNA sequencing provides a high-resolution roadmap for understanding the multicellular compartmentation of specialized metabolism.</title>
        <authorList>
            <person name="Sun S."/>
            <person name="Shen X."/>
            <person name="Li Y."/>
            <person name="Li Y."/>
            <person name="Wang S."/>
            <person name="Li R."/>
            <person name="Zhang H."/>
            <person name="Shen G."/>
            <person name="Guo B."/>
            <person name="Wei J."/>
            <person name="Xu J."/>
            <person name="St-Pierre B."/>
            <person name="Chen S."/>
            <person name="Sun C."/>
        </authorList>
    </citation>
    <scope>NUCLEOTIDE SEQUENCE [LARGE SCALE GENOMIC DNA]</scope>
</reference>
<evidence type="ECO:0000313" key="1">
    <source>
        <dbReference type="EMBL" id="KAI5673525.1"/>
    </source>
</evidence>
<dbReference type="EMBL" id="CM044703">
    <property type="protein sequence ID" value="KAI5673525.1"/>
    <property type="molecule type" value="Genomic_DNA"/>
</dbReference>
<sequence length="261" mass="28607">MTEGSTQYRDAYGNNNFSPWMLPKRLGRWHVANHHENQSNSLVRRFPVAGRNPVQSPLQNQLVTEKRQQVRRPAKNLPKVVKELSNSLSNHSGNGGGFFAKFSIWCTGPTGRGICSDDGRHVLKEKLHQIPNPFESSKMVDSAYEVGDTSGTEKGFKIPSKGVSLGLSQPKLPQVKDPSSKPSKHGVETCQWRPPKPPQFQSVAKSSSTITGSSMMPQAVNKIHEEGLVEVDVSLGELPSIQIEKPPGIGDPMEVNSHISA</sequence>
<protein>
    <submittedName>
        <fullName evidence="1">Uncharacterized protein</fullName>
    </submittedName>
</protein>
<dbReference type="Proteomes" id="UP001060085">
    <property type="component" value="Linkage Group LG03"/>
</dbReference>
<proteinExistence type="predicted"/>
<organism evidence="1 2">
    <name type="scientific">Catharanthus roseus</name>
    <name type="common">Madagascar periwinkle</name>
    <name type="synonym">Vinca rosea</name>
    <dbReference type="NCBI Taxonomy" id="4058"/>
    <lineage>
        <taxon>Eukaryota</taxon>
        <taxon>Viridiplantae</taxon>
        <taxon>Streptophyta</taxon>
        <taxon>Embryophyta</taxon>
        <taxon>Tracheophyta</taxon>
        <taxon>Spermatophyta</taxon>
        <taxon>Magnoliopsida</taxon>
        <taxon>eudicotyledons</taxon>
        <taxon>Gunneridae</taxon>
        <taxon>Pentapetalae</taxon>
        <taxon>asterids</taxon>
        <taxon>lamiids</taxon>
        <taxon>Gentianales</taxon>
        <taxon>Apocynaceae</taxon>
        <taxon>Rauvolfioideae</taxon>
        <taxon>Vinceae</taxon>
        <taxon>Catharanthinae</taxon>
        <taxon>Catharanthus</taxon>
    </lineage>
</organism>
<keyword evidence="2" id="KW-1185">Reference proteome</keyword>
<gene>
    <name evidence="1" type="ORF">M9H77_13889</name>
</gene>
<accession>A0ACC0BLI7</accession>
<name>A0ACC0BLI7_CATRO</name>
<comment type="caution">
    <text evidence="1">The sequence shown here is derived from an EMBL/GenBank/DDBJ whole genome shotgun (WGS) entry which is preliminary data.</text>
</comment>